<dbReference type="EC" id="6.2.1.1" evidence="6"/>
<feature type="domain" description="Acetyl-coenzyme A synthetase N-terminal" evidence="9">
    <location>
        <begin position="36"/>
        <end position="91"/>
    </location>
</feature>
<keyword evidence="5 6" id="KW-0007">Acetylation</keyword>
<dbReference type="GO" id="GO:0005524">
    <property type="term" value="F:ATP binding"/>
    <property type="evidence" value="ECO:0007669"/>
    <property type="project" value="UniProtKB-KW"/>
</dbReference>
<keyword evidence="6" id="KW-0479">Metal-binding</keyword>
<dbReference type="Gene3D" id="3.40.50.12780">
    <property type="entry name" value="N-terminal domain of ligase-like"/>
    <property type="match status" value="1"/>
</dbReference>
<feature type="domain" description="AMP-binding enzyme C-terminal" evidence="8">
    <location>
        <begin position="547"/>
        <end position="629"/>
    </location>
</feature>
<keyword evidence="3 6" id="KW-0547">Nucleotide-binding</keyword>
<dbReference type="InterPro" id="IPR045851">
    <property type="entry name" value="AMP-bd_C_sf"/>
</dbReference>
<comment type="caution">
    <text evidence="6">Lacks conserved residue(s) required for the propagation of feature annotation.</text>
</comment>
<evidence type="ECO:0000313" key="11">
    <source>
        <dbReference type="Proteomes" id="UP000575083"/>
    </source>
</evidence>
<dbReference type="Proteomes" id="UP000575083">
    <property type="component" value="Unassembled WGS sequence"/>
</dbReference>
<evidence type="ECO:0000256" key="3">
    <source>
        <dbReference type="ARBA" id="ARBA00022741"/>
    </source>
</evidence>
<dbReference type="InterPro" id="IPR000873">
    <property type="entry name" value="AMP-dep_synth/lig_dom"/>
</dbReference>
<dbReference type="Pfam" id="PF16177">
    <property type="entry name" value="ACAS_N"/>
    <property type="match status" value="1"/>
</dbReference>
<dbReference type="PANTHER" id="PTHR24095:SF14">
    <property type="entry name" value="ACETYL-COENZYME A SYNTHETASE 1"/>
    <property type="match status" value="1"/>
</dbReference>
<keyword evidence="11" id="KW-1185">Reference proteome</keyword>
<feature type="binding site" evidence="6">
    <location>
        <position position="539"/>
    </location>
    <ligand>
        <name>CoA</name>
        <dbReference type="ChEBI" id="CHEBI:57287"/>
    </ligand>
</feature>
<dbReference type="GO" id="GO:0019427">
    <property type="term" value="P:acetyl-CoA biosynthetic process from acetate"/>
    <property type="evidence" value="ECO:0007669"/>
    <property type="project" value="UniProtKB-UniRule"/>
</dbReference>
<keyword evidence="6" id="KW-0460">Magnesium</keyword>
<feature type="binding site" evidence="6">
    <location>
        <position position="531"/>
    </location>
    <ligand>
        <name>ATP</name>
        <dbReference type="ChEBI" id="CHEBI:30616"/>
    </ligand>
</feature>
<keyword evidence="2 6" id="KW-0436">Ligase</keyword>
<accession>A0A7X0UBJ1</accession>
<dbReference type="InterPro" id="IPR020845">
    <property type="entry name" value="AMP-binding_CS"/>
</dbReference>
<comment type="caution">
    <text evidence="10">The sequence shown here is derived from an EMBL/GenBank/DDBJ whole genome shotgun (WGS) entry which is preliminary data.</text>
</comment>
<dbReference type="GO" id="GO:0005829">
    <property type="term" value="C:cytosol"/>
    <property type="evidence" value="ECO:0007669"/>
    <property type="project" value="TreeGrafter"/>
</dbReference>
<feature type="modified residue" description="N6-acetyllysine" evidence="6">
    <location>
        <position position="629"/>
    </location>
</feature>
<evidence type="ECO:0000259" key="7">
    <source>
        <dbReference type="Pfam" id="PF00501"/>
    </source>
</evidence>
<dbReference type="PANTHER" id="PTHR24095">
    <property type="entry name" value="ACETYL-COENZYME A SYNTHETASE"/>
    <property type="match status" value="1"/>
</dbReference>
<evidence type="ECO:0000256" key="4">
    <source>
        <dbReference type="ARBA" id="ARBA00022840"/>
    </source>
</evidence>
<evidence type="ECO:0000259" key="8">
    <source>
        <dbReference type="Pfam" id="PF13193"/>
    </source>
</evidence>
<protein>
    <recommendedName>
        <fullName evidence="6">Acetyl-coenzyme A synthetase</fullName>
        <shortName evidence="6">AcCoA synthetase</shortName>
        <shortName evidence="6">Acs</shortName>
        <ecNumber evidence="6">6.2.1.1</ecNumber>
    </recommendedName>
    <alternativeName>
        <fullName evidence="6">Acetate--CoA ligase</fullName>
    </alternativeName>
    <alternativeName>
        <fullName evidence="6">Acyl-activating enzyme</fullName>
    </alternativeName>
</protein>
<comment type="catalytic activity">
    <reaction evidence="6">
        <text>acetate + ATP + CoA = acetyl-CoA + AMP + diphosphate</text>
        <dbReference type="Rhea" id="RHEA:23176"/>
        <dbReference type="ChEBI" id="CHEBI:30089"/>
        <dbReference type="ChEBI" id="CHEBI:30616"/>
        <dbReference type="ChEBI" id="CHEBI:33019"/>
        <dbReference type="ChEBI" id="CHEBI:57287"/>
        <dbReference type="ChEBI" id="CHEBI:57288"/>
        <dbReference type="ChEBI" id="CHEBI:456215"/>
        <dbReference type="EC" id="6.2.1.1"/>
    </reaction>
</comment>
<evidence type="ECO:0000256" key="5">
    <source>
        <dbReference type="ARBA" id="ARBA00022990"/>
    </source>
</evidence>
<evidence type="ECO:0000256" key="1">
    <source>
        <dbReference type="ARBA" id="ARBA00006432"/>
    </source>
</evidence>
<dbReference type="InterPro" id="IPR042099">
    <property type="entry name" value="ANL_N_sf"/>
</dbReference>
<dbReference type="Pfam" id="PF00501">
    <property type="entry name" value="AMP-binding"/>
    <property type="match status" value="1"/>
</dbReference>
<dbReference type="GO" id="GO:0046872">
    <property type="term" value="F:metal ion binding"/>
    <property type="evidence" value="ECO:0007669"/>
    <property type="project" value="UniProtKB-KW"/>
</dbReference>
<dbReference type="SUPFAM" id="SSF56801">
    <property type="entry name" value="Acetyl-CoA synthetase-like"/>
    <property type="match status" value="1"/>
</dbReference>
<dbReference type="NCBIfam" id="TIGR02188">
    <property type="entry name" value="Ac_CoA_lig_AcsA"/>
    <property type="match status" value="1"/>
</dbReference>
<dbReference type="RefSeq" id="WP_184861618.1">
    <property type="nucleotide sequence ID" value="NZ_JACHLK010000010.1"/>
</dbReference>
<evidence type="ECO:0000313" key="10">
    <source>
        <dbReference type="EMBL" id="MBB6562019.1"/>
    </source>
</evidence>
<evidence type="ECO:0000256" key="2">
    <source>
        <dbReference type="ARBA" id="ARBA00022598"/>
    </source>
</evidence>
<organism evidence="10 11">
    <name type="scientific">Acidovorax soli</name>
    <dbReference type="NCBI Taxonomy" id="592050"/>
    <lineage>
        <taxon>Bacteria</taxon>
        <taxon>Pseudomonadati</taxon>
        <taxon>Pseudomonadota</taxon>
        <taxon>Betaproteobacteria</taxon>
        <taxon>Burkholderiales</taxon>
        <taxon>Comamonadaceae</taxon>
        <taxon>Acidovorax</taxon>
    </lineage>
</organism>
<dbReference type="NCBIfam" id="NF001208">
    <property type="entry name" value="PRK00174.1"/>
    <property type="match status" value="1"/>
</dbReference>
<comment type="cofactor">
    <cofactor evidence="6">
        <name>Mg(2+)</name>
        <dbReference type="ChEBI" id="CHEBI:18420"/>
    </cofactor>
</comment>
<feature type="binding site" evidence="6">
    <location>
        <begin position="401"/>
        <end position="403"/>
    </location>
    <ligand>
        <name>ATP</name>
        <dbReference type="ChEBI" id="CHEBI:30616"/>
    </ligand>
</feature>
<dbReference type="InterPro" id="IPR032387">
    <property type="entry name" value="ACAS_N"/>
</dbReference>
<feature type="binding site" evidence="6">
    <location>
        <begin position="425"/>
        <end position="430"/>
    </location>
    <ligand>
        <name>ATP</name>
        <dbReference type="ChEBI" id="CHEBI:30616"/>
    </ligand>
</feature>
<feature type="binding site" evidence="6">
    <location>
        <position position="515"/>
    </location>
    <ligand>
        <name>ATP</name>
        <dbReference type="ChEBI" id="CHEBI:30616"/>
    </ligand>
</feature>
<dbReference type="InterPro" id="IPR011904">
    <property type="entry name" value="Ac_CoA_lig"/>
</dbReference>
<feature type="binding site" evidence="6">
    <location>
        <position position="542"/>
    </location>
    <ligand>
        <name>ATP</name>
        <dbReference type="ChEBI" id="CHEBI:30616"/>
    </ligand>
</feature>
<reference evidence="10 11" key="1">
    <citation type="submission" date="2020-08" db="EMBL/GenBank/DDBJ databases">
        <title>Functional genomics of gut bacteria from endangered species of beetles.</title>
        <authorList>
            <person name="Carlos-Shanley C."/>
        </authorList>
    </citation>
    <scope>NUCLEOTIDE SEQUENCE [LARGE SCALE GENOMIC DNA]</scope>
    <source>
        <strain evidence="10 11">S00198</strain>
    </source>
</reference>
<proteinExistence type="inferred from homology"/>
<keyword evidence="4 6" id="KW-0067">ATP-binding</keyword>
<dbReference type="CDD" id="cd05966">
    <property type="entry name" value="ACS"/>
    <property type="match status" value="1"/>
</dbReference>
<name>A0A7X0UBJ1_9BURK</name>
<feature type="binding site" evidence="6">
    <location>
        <position position="559"/>
    </location>
    <ligand>
        <name>Mg(2+)</name>
        <dbReference type="ChEBI" id="CHEBI:18420"/>
    </ligand>
</feature>
<feature type="binding site" evidence="6">
    <location>
        <begin position="201"/>
        <end position="204"/>
    </location>
    <ligand>
        <name>CoA</name>
        <dbReference type="ChEBI" id="CHEBI:57287"/>
    </ligand>
</feature>
<dbReference type="Pfam" id="PF13193">
    <property type="entry name" value="AMP-binding_C"/>
    <property type="match status" value="1"/>
</dbReference>
<evidence type="ECO:0000256" key="6">
    <source>
        <dbReference type="HAMAP-Rule" id="MF_01123"/>
    </source>
</evidence>
<dbReference type="PROSITE" id="PS00455">
    <property type="entry name" value="AMP_BINDING"/>
    <property type="match status" value="1"/>
</dbReference>
<dbReference type="GO" id="GO:0003987">
    <property type="term" value="F:acetate-CoA ligase activity"/>
    <property type="evidence" value="ECO:0007669"/>
    <property type="project" value="UniProtKB-UniRule"/>
</dbReference>
<dbReference type="HAMAP" id="MF_01123">
    <property type="entry name" value="Ac_CoA_synth"/>
    <property type="match status" value="1"/>
</dbReference>
<dbReference type="InterPro" id="IPR025110">
    <property type="entry name" value="AMP-bd_C"/>
</dbReference>
<feature type="binding site" evidence="6">
    <location>
        <position position="553"/>
    </location>
    <ligand>
        <name>Mg(2+)</name>
        <dbReference type="ChEBI" id="CHEBI:18420"/>
    </ligand>
</feature>
<dbReference type="Gene3D" id="3.30.300.30">
    <property type="match status" value="1"/>
</dbReference>
<comment type="PTM">
    <text evidence="6">Acetylated. Deacetylation by the SIR2-homolog deacetylase activates the enzyme.</text>
</comment>
<dbReference type="AlphaFoldDB" id="A0A7X0UBJ1"/>
<comment type="similarity">
    <text evidence="1 6">Belongs to the ATP-dependent AMP-binding enzyme family.</text>
</comment>
<evidence type="ECO:0000259" key="9">
    <source>
        <dbReference type="Pfam" id="PF16177"/>
    </source>
</evidence>
<dbReference type="GO" id="GO:0016208">
    <property type="term" value="F:AMP binding"/>
    <property type="evidence" value="ECO:0007669"/>
    <property type="project" value="InterPro"/>
</dbReference>
<gene>
    <name evidence="6" type="primary">acsA</name>
    <name evidence="10" type="ORF">HNP48_004721</name>
</gene>
<dbReference type="FunFam" id="3.40.50.12780:FF:000001">
    <property type="entry name" value="Acetyl-coenzyme A synthetase"/>
    <property type="match status" value="1"/>
</dbReference>
<comment type="function">
    <text evidence="6">Catalyzes the conversion of acetate into acetyl-CoA (AcCoA), an essential intermediate at the junction of anabolic and catabolic pathways. AcsA undergoes a two-step reaction. In the first half reaction, AcsA combines acetate with ATP to form acetyl-adenylate (AcAMP) intermediate. In the second half reaction, it can then transfer the acetyl group from AcAMP to the sulfhydryl group of CoA, forming the product AcCoA.</text>
</comment>
<feature type="binding site" evidence="6">
    <location>
        <position position="321"/>
    </location>
    <ligand>
        <name>CoA</name>
        <dbReference type="ChEBI" id="CHEBI:57287"/>
    </ligand>
</feature>
<dbReference type="EMBL" id="JACHLK010000010">
    <property type="protein sequence ID" value="MBB6562019.1"/>
    <property type="molecule type" value="Genomic_DNA"/>
</dbReference>
<sequence length="664" mass="72082">MSASTSAIESVLVENRVFPPSDAIARAARVSGMAGYDALCAEADKDFEGFWARLARENVRWTKPFTRTLDQSNAPFFKWFDDGELNASANCLDRHIGTPTENKDAIIFEADDGSVTRVTYKELLARVSQFANALKAHGVSKGDRVLIYMPMTVEGVIAMQACARIGATHSVVFGGFSAKAVQERIIDAGAVAVVTANFQMRGGKELPLKAIIDEALAMGGCDTIRNVFVFQRTPTACNMVAGRDKTFGEILEGQSSDCPPVAVGAEHPLFILYTSGSTGKPKGVQHSTGGYLLWAKLTMDWTFDLRPDDIFWCTADIGWITGHTYVAYGPLAAGATQIIFEGIPTFPNAGRFWQMIEKHKCTIFYTAPTAIRSLIKAAEGDAAVHPARSDLSSLRILGSVGEPINPEAWMWYHKNVGGERCPIVDTFWQTETGGHVITPLPGATPLVPGSCTLPLPGIAAAIVDEVGNDIANGTGGILVIKRPWPSMIRTIWNDPERFKKAYFPEELKGYYLAGDGAVRSADRGYFRITGRIDDVLNVSGHRMGTMEIESALVSKTDLVAEAAVVGRPDDVTGEAICAFVVLKRARPTGEEAKQIANELRNWVAKEIGPIAKPKDIRFGDNLPKTRSGKIMRRLLRSIAKGEAITQDTSTLENPAILDQLAQTN</sequence>
<feature type="domain" description="AMP-dependent synthetase/ligase" evidence="7">
    <location>
        <begin position="101"/>
        <end position="484"/>
    </location>
</feature>